<evidence type="ECO:0000313" key="3">
    <source>
        <dbReference type="Proteomes" id="UP000297776"/>
    </source>
</evidence>
<organism evidence="2 3">
    <name type="scientific">Jeotgalibacillus salarius</name>
    <dbReference type="NCBI Taxonomy" id="546023"/>
    <lineage>
        <taxon>Bacteria</taxon>
        <taxon>Bacillati</taxon>
        <taxon>Bacillota</taxon>
        <taxon>Bacilli</taxon>
        <taxon>Bacillales</taxon>
        <taxon>Caryophanaceae</taxon>
        <taxon>Jeotgalibacillus</taxon>
    </lineage>
</organism>
<dbReference type="Proteomes" id="UP000297776">
    <property type="component" value="Unassembled WGS sequence"/>
</dbReference>
<sequence length="173" mass="19361">MVRIRFTKMLLFILIISILCACNNGIEVEEPIDYSILTSEKTAPENFRYIEVSETNGLSSNMSAEIVQSEAELDEAWARYSFEEEQPAILFEEQSVLLLTNFESSSCEKEIGAIGKAPDTNNIEIHFPVIEKACTDDASPRAFALAIDNTIIEEAQNIAVIEGNWEVIIKISH</sequence>
<reference evidence="2 3" key="1">
    <citation type="submission" date="2019-03" db="EMBL/GenBank/DDBJ databases">
        <authorList>
            <person name="Yang Y."/>
        </authorList>
    </citation>
    <scope>NUCLEOTIDE SEQUENCE [LARGE SCALE GENOMIC DNA]</scope>
    <source>
        <strain evidence="2 3">ASL-1</strain>
    </source>
</reference>
<feature type="chain" id="PRO_5021331159" evidence="1">
    <location>
        <begin position="22"/>
        <end position="173"/>
    </location>
</feature>
<keyword evidence="3" id="KW-1185">Reference proteome</keyword>
<dbReference type="AlphaFoldDB" id="A0A4Y8LLX6"/>
<dbReference type="OrthoDB" id="2990781at2"/>
<dbReference type="RefSeq" id="WP_134378937.1">
    <property type="nucleotide sequence ID" value="NZ_SORX01000001.1"/>
</dbReference>
<keyword evidence="1" id="KW-0732">Signal</keyword>
<evidence type="ECO:0000256" key="1">
    <source>
        <dbReference type="SAM" id="SignalP"/>
    </source>
</evidence>
<feature type="signal peptide" evidence="1">
    <location>
        <begin position="1"/>
        <end position="21"/>
    </location>
</feature>
<gene>
    <name evidence="2" type="ORF">E2626_01560</name>
</gene>
<name>A0A4Y8LLX6_9BACL</name>
<evidence type="ECO:0000313" key="2">
    <source>
        <dbReference type="EMBL" id="TFE04042.1"/>
    </source>
</evidence>
<comment type="caution">
    <text evidence="2">The sequence shown here is derived from an EMBL/GenBank/DDBJ whole genome shotgun (WGS) entry which is preliminary data.</text>
</comment>
<protein>
    <submittedName>
        <fullName evidence="2">Uncharacterized protein</fullName>
    </submittedName>
</protein>
<dbReference type="EMBL" id="SORX01000001">
    <property type="protein sequence ID" value="TFE04042.1"/>
    <property type="molecule type" value="Genomic_DNA"/>
</dbReference>
<dbReference type="PROSITE" id="PS51257">
    <property type="entry name" value="PROKAR_LIPOPROTEIN"/>
    <property type="match status" value="1"/>
</dbReference>
<accession>A0A4Y8LLX6</accession>
<proteinExistence type="predicted"/>